<gene>
    <name evidence="2" type="ORF">FRACA_680011</name>
</gene>
<feature type="signal peptide" evidence="1">
    <location>
        <begin position="1"/>
        <end position="27"/>
    </location>
</feature>
<proteinExistence type="predicted"/>
<organism evidence="2 3">
    <name type="scientific">Frankia canadensis</name>
    <dbReference type="NCBI Taxonomy" id="1836972"/>
    <lineage>
        <taxon>Bacteria</taxon>
        <taxon>Bacillati</taxon>
        <taxon>Actinomycetota</taxon>
        <taxon>Actinomycetes</taxon>
        <taxon>Frankiales</taxon>
        <taxon>Frankiaceae</taxon>
        <taxon>Frankia</taxon>
    </lineage>
</organism>
<accession>A0A2I2L0D4</accession>
<dbReference type="AlphaFoldDB" id="A0A2I2L0D4"/>
<evidence type="ECO:0000256" key="1">
    <source>
        <dbReference type="SAM" id="SignalP"/>
    </source>
</evidence>
<evidence type="ECO:0000313" key="2">
    <source>
        <dbReference type="EMBL" id="SNQ51337.1"/>
    </source>
</evidence>
<keyword evidence="3" id="KW-1185">Reference proteome</keyword>
<sequence length="164" mass="18541">MKWLRRALLPLLLSLSIALLAAAPAHAEKLGTRPNWGACGVSTSEQKMVYDFGGINLRCGNNRWGYRHIKDGGSGEDGHYDDFQNLARPAGLNWSDLVHWAIYYNTKDPDHVVVDQNTGCRDRLLYAQDGNGRQVWQQRFRMIYNATDGRVITVYPTSGTCQRQ</sequence>
<reference evidence="2 3" key="1">
    <citation type="submission" date="2017-06" db="EMBL/GenBank/DDBJ databases">
        <authorList>
            <person name="Kim H.J."/>
            <person name="Triplett B.A."/>
        </authorList>
    </citation>
    <scope>NUCLEOTIDE SEQUENCE [LARGE SCALE GENOMIC DNA]</scope>
    <source>
        <strain evidence="2">FRACA_ARgP5</strain>
    </source>
</reference>
<feature type="chain" id="PRO_5014147637" description="Bacterial EndoU nuclease domain-containing protein" evidence="1">
    <location>
        <begin position="28"/>
        <end position="164"/>
    </location>
</feature>
<dbReference type="EMBL" id="FZMO01000534">
    <property type="protein sequence ID" value="SNQ51337.1"/>
    <property type="molecule type" value="Genomic_DNA"/>
</dbReference>
<protein>
    <recommendedName>
        <fullName evidence="4">Bacterial EndoU nuclease domain-containing protein</fullName>
    </recommendedName>
</protein>
<evidence type="ECO:0000313" key="3">
    <source>
        <dbReference type="Proteomes" id="UP000234331"/>
    </source>
</evidence>
<name>A0A2I2L0D4_9ACTN</name>
<keyword evidence="1" id="KW-0732">Signal</keyword>
<dbReference type="Proteomes" id="UP000234331">
    <property type="component" value="Unassembled WGS sequence"/>
</dbReference>
<evidence type="ECO:0008006" key="4">
    <source>
        <dbReference type="Google" id="ProtNLM"/>
    </source>
</evidence>